<dbReference type="SUPFAM" id="SSF52540">
    <property type="entry name" value="P-loop containing nucleoside triphosphate hydrolases"/>
    <property type="match status" value="1"/>
</dbReference>
<dbReference type="EMBL" id="CP104562">
    <property type="protein sequence ID" value="UXH80384.1"/>
    <property type="molecule type" value="Genomic_DNA"/>
</dbReference>
<organism evidence="2 3">
    <name type="scientific">Roseateles amylovorans</name>
    <dbReference type="NCBI Taxonomy" id="2978473"/>
    <lineage>
        <taxon>Bacteria</taxon>
        <taxon>Pseudomonadati</taxon>
        <taxon>Pseudomonadota</taxon>
        <taxon>Betaproteobacteria</taxon>
        <taxon>Burkholderiales</taxon>
        <taxon>Sphaerotilaceae</taxon>
        <taxon>Roseateles</taxon>
    </lineage>
</organism>
<accession>A0ABY6B561</accession>
<evidence type="ECO:0000259" key="1">
    <source>
        <dbReference type="Pfam" id="PF13521"/>
    </source>
</evidence>
<protein>
    <submittedName>
        <fullName evidence="2">ATP-binding protein</fullName>
    </submittedName>
</protein>
<keyword evidence="2" id="KW-0067">ATP-binding</keyword>
<evidence type="ECO:0000313" key="3">
    <source>
        <dbReference type="Proteomes" id="UP001064933"/>
    </source>
</evidence>
<reference evidence="2" key="1">
    <citation type="submission" date="2022-10" db="EMBL/GenBank/DDBJ databases">
        <title>Characterization and whole genome sequencing of a new Roseateles species, isolated from fresh water.</title>
        <authorList>
            <person name="Guliayeva D.Y."/>
            <person name="Akhremchuk A.E."/>
            <person name="Sikolenko M.A."/>
            <person name="Valentovich L.N."/>
            <person name="Sidarenka A.V."/>
        </authorList>
    </citation>
    <scope>NUCLEOTIDE SEQUENCE</scope>
    <source>
        <strain evidence="2">BIM B-1768</strain>
    </source>
</reference>
<dbReference type="Pfam" id="PF13521">
    <property type="entry name" value="AAA_28"/>
    <property type="match status" value="1"/>
</dbReference>
<dbReference type="InterPro" id="IPR038727">
    <property type="entry name" value="NadR/Ttd14_AAA_dom"/>
</dbReference>
<feature type="domain" description="NadR/Ttd14 AAA" evidence="1">
    <location>
        <begin position="5"/>
        <end position="158"/>
    </location>
</feature>
<keyword evidence="2" id="KW-0547">Nucleotide-binding</keyword>
<dbReference type="GO" id="GO:0005524">
    <property type="term" value="F:ATP binding"/>
    <property type="evidence" value="ECO:0007669"/>
    <property type="project" value="UniProtKB-KW"/>
</dbReference>
<name>A0ABY6B561_9BURK</name>
<dbReference type="InterPro" id="IPR027417">
    <property type="entry name" value="P-loop_NTPase"/>
</dbReference>
<sequence length="220" mass="24335">MALHIALLGAESTGKSQLGQDLLRHLCDQTRLRCALVPEFLREWCDREGRTPRPDEQMAIAQEQHRRADVAAQAHDLVLHDTTPLMTAIYSDLLFQDDSLYPFALRVQAGMDATLLMALDLPWVADGLQRDGPQVRGPVDQAIRRALRGSGLGYSLVAGEGGARLAQALNALGPLLRPHLGREDGLFGRLLQRGERLGGDWRCDNCDDPDCEHASRQTRL</sequence>
<evidence type="ECO:0000313" key="2">
    <source>
        <dbReference type="EMBL" id="UXH80384.1"/>
    </source>
</evidence>
<dbReference type="RefSeq" id="WP_261760203.1">
    <property type="nucleotide sequence ID" value="NZ_CP104562.2"/>
</dbReference>
<keyword evidence="3" id="KW-1185">Reference proteome</keyword>
<dbReference type="Gene3D" id="3.40.50.300">
    <property type="entry name" value="P-loop containing nucleotide triphosphate hydrolases"/>
    <property type="match status" value="1"/>
</dbReference>
<dbReference type="InterPro" id="IPR052735">
    <property type="entry name" value="NAD_biosynth-regulator"/>
</dbReference>
<proteinExistence type="predicted"/>
<dbReference type="PANTHER" id="PTHR37512">
    <property type="entry name" value="TRIFUNCTIONAL NAD BIOSYNTHESIS/REGULATOR PROTEIN NADR"/>
    <property type="match status" value="1"/>
</dbReference>
<gene>
    <name evidence="2" type="ORF">N4261_11120</name>
</gene>
<dbReference type="Proteomes" id="UP001064933">
    <property type="component" value="Chromosome"/>
</dbReference>
<dbReference type="PANTHER" id="PTHR37512:SF1">
    <property type="entry name" value="NADR_TTD14 AAA DOMAIN-CONTAINING PROTEIN"/>
    <property type="match status" value="1"/>
</dbReference>